<sequence length="232" mass="25075">MQAWYSLGTLLQSGRCSFHPLLREAGPLHDDNSSLQARGLVVLSFMPNSTELAPLDAYSCMAGLVVCHCGVRLVVLRSNVRDSVVVPSVTLTQFGSLCCIPASKALVPLVDSFLVGASRRASARPRSRPHVPRVPRGLHIAVVNHVGVVMALDAEHHVGLGPLAPFANIPSKRHRSAPHGRRQQSASGVHQSARPFYRRCILGLNWPGRAFGIVTLKKLECSKQAYALDTLA</sequence>
<feature type="compositionally biased region" description="Basic residues" evidence="1">
    <location>
        <begin position="171"/>
        <end position="182"/>
    </location>
</feature>
<dbReference type="Proteomes" id="UP000594261">
    <property type="component" value="Unassembled WGS sequence"/>
</dbReference>
<accession>A0A7N2N824</accession>
<reference evidence="2" key="1">
    <citation type="submission" date="2021-01" db="UniProtKB">
        <authorList>
            <consortium name="EnsemblPlants"/>
        </authorList>
    </citation>
    <scope>IDENTIFICATION</scope>
</reference>
<evidence type="ECO:0000256" key="1">
    <source>
        <dbReference type="SAM" id="MobiDB-lite"/>
    </source>
</evidence>
<protein>
    <submittedName>
        <fullName evidence="2">Uncharacterized protein</fullName>
    </submittedName>
</protein>
<evidence type="ECO:0000313" key="3">
    <source>
        <dbReference type="Proteomes" id="UP000594261"/>
    </source>
</evidence>
<dbReference type="InParanoid" id="A0A7N2N824"/>
<dbReference type="Gramene" id="QL93p0428_0015:mrna">
    <property type="protein sequence ID" value="QL93p0428_0015:mrna"/>
    <property type="gene ID" value="QL93p0428_0015"/>
</dbReference>
<keyword evidence="3" id="KW-1185">Reference proteome</keyword>
<dbReference type="AlphaFoldDB" id="A0A7N2N824"/>
<name>A0A7N2N824_QUELO</name>
<organism evidence="2 3">
    <name type="scientific">Quercus lobata</name>
    <name type="common">Valley oak</name>
    <dbReference type="NCBI Taxonomy" id="97700"/>
    <lineage>
        <taxon>Eukaryota</taxon>
        <taxon>Viridiplantae</taxon>
        <taxon>Streptophyta</taxon>
        <taxon>Embryophyta</taxon>
        <taxon>Tracheophyta</taxon>
        <taxon>Spermatophyta</taxon>
        <taxon>Magnoliopsida</taxon>
        <taxon>eudicotyledons</taxon>
        <taxon>Gunneridae</taxon>
        <taxon>Pentapetalae</taxon>
        <taxon>rosids</taxon>
        <taxon>fabids</taxon>
        <taxon>Fagales</taxon>
        <taxon>Fagaceae</taxon>
        <taxon>Quercus</taxon>
    </lineage>
</organism>
<proteinExistence type="predicted"/>
<evidence type="ECO:0000313" key="2">
    <source>
        <dbReference type="EnsemblPlants" id="QL93p0428_0015:mrna"/>
    </source>
</evidence>
<dbReference type="EnsemblPlants" id="QL93p0428_0015:mrna">
    <property type="protein sequence ID" value="QL93p0428_0015:mrna"/>
    <property type="gene ID" value="QL93p0428_0015"/>
</dbReference>
<feature type="region of interest" description="Disordered" evidence="1">
    <location>
        <begin position="171"/>
        <end position="190"/>
    </location>
</feature>